<dbReference type="PANTHER" id="PTHR43180:SF10">
    <property type="entry name" value="NAD(P)-BINDING PROTEIN"/>
    <property type="match status" value="1"/>
</dbReference>
<evidence type="ECO:0000256" key="1">
    <source>
        <dbReference type="ARBA" id="ARBA00006484"/>
    </source>
</evidence>
<dbReference type="Gene3D" id="3.40.50.720">
    <property type="entry name" value="NAD(P)-binding Rossmann-like Domain"/>
    <property type="match status" value="1"/>
</dbReference>
<name>A0AAN7SXC2_9EURO</name>
<dbReference type="AlphaFoldDB" id="A0AAN7SXC2"/>
<dbReference type="GO" id="GO:0016491">
    <property type="term" value="F:oxidoreductase activity"/>
    <property type="evidence" value="ECO:0007669"/>
    <property type="project" value="UniProtKB-KW"/>
</dbReference>
<dbReference type="SUPFAM" id="SSF51735">
    <property type="entry name" value="NAD(P)-binding Rossmann-fold domains"/>
    <property type="match status" value="1"/>
</dbReference>
<evidence type="ECO:0000313" key="4">
    <source>
        <dbReference type="Proteomes" id="UP001309876"/>
    </source>
</evidence>
<sequence>MAAFEIHDEDLSSLRGQTILITGAASGIGLGTTKLLLEKGAYVVAGDMNELPVEHERLTSLRTDVTSWANLSALFKLAKSKHNKIDGVFANAGISGRTTYLDEKLDENGDLLEPTHLVLDINLKAVVNTVALAIHYMRRQDSGGSIVLTASASSFQRFRAVDYTTSKHGVLGLMRGLVPILQPDIPIRLNAIAPSWTTTGLVPEGFIEKVASIGTQTPAVVARSVAILFADSRRNGQLIYSVEGKYSEAEGTLLKAAVDIVGEANEDMVMAKLLKAMSGFGVSAEKKEEDRAAS</sequence>
<keyword evidence="4" id="KW-1185">Reference proteome</keyword>
<dbReference type="Proteomes" id="UP001309876">
    <property type="component" value="Unassembled WGS sequence"/>
</dbReference>
<dbReference type="InterPro" id="IPR002347">
    <property type="entry name" value="SDR_fam"/>
</dbReference>
<organism evidence="3 4">
    <name type="scientific">Lithohypha guttulata</name>
    <dbReference type="NCBI Taxonomy" id="1690604"/>
    <lineage>
        <taxon>Eukaryota</taxon>
        <taxon>Fungi</taxon>
        <taxon>Dikarya</taxon>
        <taxon>Ascomycota</taxon>
        <taxon>Pezizomycotina</taxon>
        <taxon>Eurotiomycetes</taxon>
        <taxon>Chaetothyriomycetidae</taxon>
        <taxon>Chaetothyriales</taxon>
        <taxon>Trichomeriaceae</taxon>
        <taxon>Lithohypha</taxon>
    </lineage>
</organism>
<protein>
    <submittedName>
        <fullName evidence="3">Uncharacterized protein</fullName>
    </submittedName>
</protein>
<proteinExistence type="inferred from homology"/>
<reference evidence="3 4" key="1">
    <citation type="submission" date="2023-08" db="EMBL/GenBank/DDBJ databases">
        <title>Black Yeasts Isolated from many extreme environments.</title>
        <authorList>
            <person name="Coleine C."/>
            <person name="Stajich J.E."/>
            <person name="Selbmann L."/>
        </authorList>
    </citation>
    <scope>NUCLEOTIDE SEQUENCE [LARGE SCALE GENOMIC DNA]</scope>
    <source>
        <strain evidence="3 4">CCFEE 5910</strain>
    </source>
</reference>
<comment type="caution">
    <text evidence="3">The sequence shown here is derived from an EMBL/GenBank/DDBJ whole genome shotgun (WGS) entry which is preliminary data.</text>
</comment>
<dbReference type="PRINTS" id="PR00081">
    <property type="entry name" value="GDHRDH"/>
</dbReference>
<comment type="similarity">
    <text evidence="1">Belongs to the short-chain dehydrogenases/reductases (SDR) family.</text>
</comment>
<dbReference type="PANTHER" id="PTHR43180">
    <property type="entry name" value="3-OXOACYL-(ACYL-CARRIER-PROTEIN) REDUCTASE (AFU_ORTHOLOGUE AFUA_6G11210)"/>
    <property type="match status" value="1"/>
</dbReference>
<keyword evidence="2" id="KW-0560">Oxidoreductase</keyword>
<evidence type="ECO:0000313" key="3">
    <source>
        <dbReference type="EMBL" id="KAK5083148.1"/>
    </source>
</evidence>
<dbReference type="EMBL" id="JAVRRJ010000007">
    <property type="protein sequence ID" value="KAK5083148.1"/>
    <property type="molecule type" value="Genomic_DNA"/>
</dbReference>
<evidence type="ECO:0000256" key="2">
    <source>
        <dbReference type="ARBA" id="ARBA00023002"/>
    </source>
</evidence>
<accession>A0AAN7SXC2</accession>
<dbReference type="InterPro" id="IPR036291">
    <property type="entry name" value="NAD(P)-bd_dom_sf"/>
</dbReference>
<gene>
    <name evidence="3" type="ORF">LTR05_007031</name>
</gene>
<dbReference type="Pfam" id="PF00106">
    <property type="entry name" value="adh_short"/>
    <property type="match status" value="1"/>
</dbReference>